<feature type="transmembrane region" description="Helical" evidence="7">
    <location>
        <begin position="29"/>
        <end position="52"/>
    </location>
</feature>
<feature type="transmembrane region" description="Helical" evidence="7">
    <location>
        <begin position="212"/>
        <end position="233"/>
    </location>
</feature>
<comment type="caution">
    <text evidence="8">The sequence shown here is derived from an EMBL/GenBank/DDBJ whole genome shotgun (WGS) entry which is preliminary data.</text>
</comment>
<dbReference type="NCBIfam" id="TIGR00765">
    <property type="entry name" value="yihY_not_rbn"/>
    <property type="match status" value="1"/>
</dbReference>
<evidence type="ECO:0000256" key="5">
    <source>
        <dbReference type="ARBA" id="ARBA00023136"/>
    </source>
</evidence>
<gene>
    <name evidence="8" type="ORF">NDI37_18935</name>
</gene>
<feature type="transmembrane region" description="Helical" evidence="7">
    <location>
        <begin position="180"/>
        <end position="200"/>
    </location>
</feature>
<dbReference type="EMBL" id="JAMPKK010000045">
    <property type="protein sequence ID" value="MEP0866536.1"/>
    <property type="molecule type" value="Genomic_DNA"/>
</dbReference>
<feature type="transmembrane region" description="Helical" evidence="7">
    <location>
        <begin position="90"/>
        <end position="110"/>
    </location>
</feature>
<keyword evidence="9" id="KW-1185">Reference proteome</keyword>
<protein>
    <submittedName>
        <fullName evidence="8">YihY/virulence factor BrkB family protein</fullName>
    </submittedName>
</protein>
<accession>A0ABV0JT05</accession>
<keyword evidence="2" id="KW-1003">Cell membrane</keyword>
<dbReference type="InterPro" id="IPR017039">
    <property type="entry name" value="Virul_fac_BrkB"/>
</dbReference>
<evidence type="ECO:0000313" key="9">
    <source>
        <dbReference type="Proteomes" id="UP001442494"/>
    </source>
</evidence>
<feature type="compositionally biased region" description="Basic and acidic residues" evidence="6">
    <location>
        <begin position="307"/>
        <end position="316"/>
    </location>
</feature>
<keyword evidence="4 7" id="KW-1133">Transmembrane helix</keyword>
<feature type="compositionally biased region" description="Polar residues" evidence="6">
    <location>
        <begin position="317"/>
        <end position="327"/>
    </location>
</feature>
<comment type="subcellular location">
    <subcellularLocation>
        <location evidence="1">Cell membrane</location>
        <topology evidence="1">Multi-pass membrane protein</topology>
    </subcellularLocation>
</comment>
<organism evidence="8 9">
    <name type="scientific">Funiculus sociatus GB2-A5</name>
    <dbReference type="NCBI Taxonomy" id="2933946"/>
    <lineage>
        <taxon>Bacteria</taxon>
        <taxon>Bacillati</taxon>
        <taxon>Cyanobacteriota</taxon>
        <taxon>Cyanophyceae</taxon>
        <taxon>Coleofasciculales</taxon>
        <taxon>Coleofasciculaceae</taxon>
        <taxon>Funiculus</taxon>
    </lineage>
</organism>
<dbReference type="Pfam" id="PF03631">
    <property type="entry name" value="Virul_fac_BrkB"/>
    <property type="match status" value="1"/>
</dbReference>
<proteinExistence type="predicted"/>
<keyword evidence="3 7" id="KW-0812">Transmembrane</keyword>
<evidence type="ECO:0000256" key="7">
    <source>
        <dbReference type="SAM" id="Phobius"/>
    </source>
</evidence>
<dbReference type="PANTHER" id="PTHR30213:SF1">
    <property type="entry name" value="INNER MEMBRANE PROTEIN YHJD"/>
    <property type="match status" value="1"/>
</dbReference>
<evidence type="ECO:0000256" key="1">
    <source>
        <dbReference type="ARBA" id="ARBA00004651"/>
    </source>
</evidence>
<feature type="transmembrane region" description="Helical" evidence="7">
    <location>
        <begin position="245"/>
        <end position="266"/>
    </location>
</feature>
<dbReference type="PANTHER" id="PTHR30213">
    <property type="entry name" value="INNER MEMBRANE PROTEIN YHJD"/>
    <property type="match status" value="1"/>
</dbReference>
<feature type="transmembrane region" description="Helical" evidence="7">
    <location>
        <begin position="339"/>
        <end position="358"/>
    </location>
</feature>
<feature type="region of interest" description="Disordered" evidence="6">
    <location>
        <begin position="307"/>
        <end position="334"/>
    </location>
</feature>
<evidence type="ECO:0000256" key="6">
    <source>
        <dbReference type="SAM" id="MobiDB-lite"/>
    </source>
</evidence>
<feature type="transmembrane region" description="Helical" evidence="7">
    <location>
        <begin position="143"/>
        <end position="168"/>
    </location>
</feature>
<dbReference type="Proteomes" id="UP001442494">
    <property type="component" value="Unassembled WGS sequence"/>
</dbReference>
<evidence type="ECO:0000256" key="3">
    <source>
        <dbReference type="ARBA" id="ARBA00022692"/>
    </source>
</evidence>
<keyword evidence="5 7" id="KW-0472">Membrane</keyword>
<evidence type="ECO:0000313" key="8">
    <source>
        <dbReference type="EMBL" id="MEP0866536.1"/>
    </source>
</evidence>
<evidence type="ECO:0000256" key="2">
    <source>
        <dbReference type="ARBA" id="ARBA00022475"/>
    </source>
</evidence>
<name>A0ABV0JT05_9CYAN</name>
<dbReference type="RefSeq" id="WP_190422371.1">
    <property type="nucleotide sequence ID" value="NZ_JAMPKK010000045.1"/>
</dbReference>
<evidence type="ECO:0000256" key="4">
    <source>
        <dbReference type="ARBA" id="ARBA00022989"/>
    </source>
</evidence>
<sequence length="368" mass="39529">MKPKDIVGLLKETFTEWQEDKASRLAAALAYYTVFSLAPLVIIAIAIAALVFGQEAAQGGIDEQIEGLLGSQGADAVQDMIKNSRKAEQGTIATVISVGLLLFGASGVFGQLQDSLNTIWEVAPKPGRGIKGFIKDRFLSFSMVLGIGFLLLVSLILSAGLSAVGNYFGHLMPGLPFLQVLNFLLSFSIVTVLFALIFRILPDAKIAWGDVWIGAAITSLLFTVGKYLLGLYLGNGSVGSTYGAAGSFVVLLLWVNYSAQILFFGAEFTQVYANKYGSRIVPAKNAVPLTEEARAQQGIPRTADIKEAAGEQKQTSDRISTSSTGTIERTERSKSRHPMVNILALIIGVTQGFAHLVGGKRRRNNRPK</sequence>
<reference evidence="8 9" key="1">
    <citation type="submission" date="2022-04" db="EMBL/GenBank/DDBJ databases">
        <title>Positive selection, recombination, and allopatry shape intraspecific diversity of widespread and dominant cyanobacteria.</title>
        <authorList>
            <person name="Wei J."/>
            <person name="Shu W."/>
            <person name="Hu C."/>
        </authorList>
    </citation>
    <scope>NUCLEOTIDE SEQUENCE [LARGE SCALE GENOMIC DNA]</scope>
    <source>
        <strain evidence="8 9">GB2-A5</strain>
    </source>
</reference>